<gene>
    <name evidence="3" type="ORF">METZ01_LOCUS71640</name>
</gene>
<dbReference type="InterPro" id="IPR036291">
    <property type="entry name" value="NAD(P)-bd_dom_sf"/>
</dbReference>
<dbReference type="AlphaFoldDB" id="A0A381TRX3"/>
<organism evidence="3">
    <name type="scientific">marine metagenome</name>
    <dbReference type="NCBI Taxonomy" id="408172"/>
    <lineage>
        <taxon>unclassified sequences</taxon>
        <taxon>metagenomes</taxon>
        <taxon>ecological metagenomes</taxon>
    </lineage>
</organism>
<feature type="domain" description="Gfo/Idh/MocA-like oxidoreductase N-terminal" evidence="1">
    <location>
        <begin position="8"/>
        <end position="124"/>
    </location>
</feature>
<dbReference type="SUPFAM" id="SSF51735">
    <property type="entry name" value="NAD(P)-binding Rossmann-fold domains"/>
    <property type="match status" value="1"/>
</dbReference>
<dbReference type="InterPro" id="IPR000683">
    <property type="entry name" value="Gfo/Idh/MocA-like_OxRdtase_N"/>
</dbReference>
<dbReference type="EMBL" id="UINC01005060">
    <property type="protein sequence ID" value="SVA18786.1"/>
    <property type="molecule type" value="Genomic_DNA"/>
</dbReference>
<evidence type="ECO:0000259" key="1">
    <source>
        <dbReference type="Pfam" id="PF01408"/>
    </source>
</evidence>
<reference evidence="3" key="1">
    <citation type="submission" date="2018-05" db="EMBL/GenBank/DDBJ databases">
        <authorList>
            <person name="Lanie J.A."/>
            <person name="Ng W.-L."/>
            <person name="Kazmierczak K.M."/>
            <person name="Andrzejewski T.M."/>
            <person name="Davidsen T.M."/>
            <person name="Wayne K.J."/>
            <person name="Tettelin H."/>
            <person name="Glass J.I."/>
            <person name="Rusch D."/>
            <person name="Podicherti R."/>
            <person name="Tsui H.-C.T."/>
            <person name="Winkler M.E."/>
        </authorList>
    </citation>
    <scope>NUCLEOTIDE SEQUENCE</scope>
</reference>
<dbReference type="PANTHER" id="PTHR43377">
    <property type="entry name" value="BILIVERDIN REDUCTASE A"/>
    <property type="match status" value="1"/>
</dbReference>
<accession>A0A381TRX3</accession>
<dbReference type="Pfam" id="PF01408">
    <property type="entry name" value="GFO_IDH_MocA"/>
    <property type="match status" value="1"/>
</dbReference>
<proteinExistence type="predicted"/>
<dbReference type="Gene3D" id="3.40.50.720">
    <property type="entry name" value="NAD(P)-binding Rossmann-like Domain"/>
    <property type="match status" value="1"/>
</dbReference>
<sequence>MNKRDKKVRVGIIGVGHLGKHHVKHLVTIGHVECIGFYDIDESRAMVIANKYNVKAYDSLEALLSECDAVTIVTPTETHFNVASDCLTAGKHIFIEKPITKTVAEAERLLTLANTNKVLIQVGHIERLNPALVPLKNYSISPKYIEIQRLAPYDVRGTDVPVVLDKMIHDIDILLSLVNSEVESINANGISILTDSVDIANARIRFKNGTIANITSSRVAQDHVRKTKIFQQDLYITIDFLLGLTEIYRVIDPDEQDPDAIKDVQFHYGNKTKKIVYEKPDLPLFDALKAELENFTNSVRGIASPIVDGHAGKNALELASNIHDLILEDLH</sequence>
<dbReference type="Pfam" id="PF22725">
    <property type="entry name" value="GFO_IDH_MocA_C3"/>
    <property type="match status" value="1"/>
</dbReference>
<evidence type="ECO:0000313" key="3">
    <source>
        <dbReference type="EMBL" id="SVA18786.1"/>
    </source>
</evidence>
<dbReference type="SUPFAM" id="SSF55347">
    <property type="entry name" value="Glyceraldehyde-3-phosphate dehydrogenase-like, C-terminal domain"/>
    <property type="match status" value="1"/>
</dbReference>
<dbReference type="InterPro" id="IPR055170">
    <property type="entry name" value="GFO_IDH_MocA-like_dom"/>
</dbReference>
<name>A0A381TRX3_9ZZZZ</name>
<dbReference type="GO" id="GO:0000166">
    <property type="term" value="F:nucleotide binding"/>
    <property type="evidence" value="ECO:0007669"/>
    <property type="project" value="InterPro"/>
</dbReference>
<dbReference type="PANTHER" id="PTHR43377:SF1">
    <property type="entry name" value="BILIVERDIN REDUCTASE A"/>
    <property type="match status" value="1"/>
</dbReference>
<dbReference type="InterPro" id="IPR051450">
    <property type="entry name" value="Gfo/Idh/MocA_Oxidoreductases"/>
</dbReference>
<protein>
    <submittedName>
        <fullName evidence="3">Uncharacterized protein</fullName>
    </submittedName>
</protein>
<feature type="domain" description="GFO/IDH/MocA-like oxidoreductase" evidence="2">
    <location>
        <begin position="162"/>
        <end position="226"/>
    </location>
</feature>
<evidence type="ECO:0000259" key="2">
    <source>
        <dbReference type="Pfam" id="PF22725"/>
    </source>
</evidence>
<dbReference type="Gene3D" id="3.30.360.10">
    <property type="entry name" value="Dihydrodipicolinate Reductase, domain 2"/>
    <property type="match status" value="1"/>
</dbReference>